<reference evidence="1" key="1">
    <citation type="journal article" date="1991" name="J. Bacteriol.">
        <title>In vitro type II binding of chromosomal DNA to membrane in Bacillus subtilis.</title>
        <authorList>
            <person name="Sato Y."/>
            <person name="McCollum M."/>
            <person name="McKenzie T."/>
            <person name="Laffan J."/>
            <person name="Zuberi A."/>
            <person name="Sueoka N."/>
        </authorList>
    </citation>
    <scope>NUCLEOTIDE SEQUENCE</scope>
</reference>
<organism evidence="1">
    <name type="scientific">Bacillus subtilis</name>
    <dbReference type="NCBI Taxonomy" id="1423"/>
    <lineage>
        <taxon>Bacteria</taxon>
        <taxon>Bacillati</taxon>
        <taxon>Bacillota</taxon>
        <taxon>Bacilli</taxon>
        <taxon>Bacillales</taxon>
        <taxon>Bacillaceae</taxon>
        <taxon>Bacillus</taxon>
    </lineage>
</organism>
<evidence type="ECO:0000313" key="1">
    <source>
        <dbReference type="EMBL" id="AAA22587.1"/>
    </source>
</evidence>
<protein>
    <submittedName>
        <fullName evidence="1">Type-II membrane binding region</fullName>
    </submittedName>
</protein>
<dbReference type="AlphaFoldDB" id="Q45634"/>
<dbReference type="InterPro" id="IPR024295">
    <property type="entry name" value="DUF2705"/>
</dbReference>
<sequence>MILLWFLPLYFLLLCADDSIQDYKTGYHYILISKVGTKNIVWKK</sequence>
<accession>Q45634</accession>
<proteinExistence type="predicted"/>
<dbReference type="EMBL" id="M77837">
    <property type="protein sequence ID" value="AAA22587.1"/>
    <property type="molecule type" value="Genomic_DNA"/>
</dbReference>
<dbReference type="Pfam" id="PF10920">
    <property type="entry name" value="DUF2705"/>
    <property type="match status" value="1"/>
</dbReference>
<name>Q45634_BACIU</name>